<feature type="region of interest" description="Disordered" evidence="11">
    <location>
        <begin position="26"/>
        <end position="79"/>
    </location>
</feature>
<dbReference type="GO" id="GO:0005886">
    <property type="term" value="C:plasma membrane"/>
    <property type="evidence" value="ECO:0007669"/>
    <property type="project" value="UniProtKB-SubCell"/>
</dbReference>
<keyword evidence="6 10" id="KW-0592">Phosphate transport</keyword>
<dbReference type="InterPro" id="IPR011862">
    <property type="entry name" value="Phos-bd"/>
</dbReference>
<sequence>MKKKLSVLLACLLVFTLALAGCQNAATDEGTNNEGTTNEGTTNEGTNNESNTNNESTPSTDNSGDETTAVSGTVNTDGSTSMADVMAALTEAFKEVQPDVTINYTGSGSGAGIEGAMSGTCDIGLSSRELSEEETGAGAVANVIAKDGVAVVVNPENGVSDLTVEQIASIFKGEITNWSELGGSDAPIAVFGREAGSGTRSAFEEIVGVEDACVYTNEYSSTGDIIGNVASNPNAIGYASLSAVDDTVKAVMVNGVECNEDTVRDGSYEIQRPFVMVTVEGTELSDAAQAFLDYAMSPDAADVIASAGVVAAN</sequence>
<comment type="subunit">
    <text evidence="4 10">The complex is composed of two ATP-binding proteins (PstB), two transmembrane proteins (PstC and PstA) and a solute-binding protein (PstS).</text>
</comment>
<evidence type="ECO:0000256" key="3">
    <source>
        <dbReference type="ARBA" id="ARBA00008725"/>
    </source>
</evidence>
<dbReference type="SUPFAM" id="SSF53850">
    <property type="entry name" value="Periplasmic binding protein-like II"/>
    <property type="match status" value="1"/>
</dbReference>
<keyword evidence="7 10" id="KW-0732">Signal</keyword>
<dbReference type="GO" id="GO:0042301">
    <property type="term" value="F:phosphate ion binding"/>
    <property type="evidence" value="ECO:0007669"/>
    <property type="project" value="UniProtKB-UniRule"/>
</dbReference>
<comment type="function">
    <text evidence="10">Involved in the system for phosphate transport across the cytoplasmic membrane.</text>
</comment>
<keyword evidence="9 10" id="KW-0449">Lipoprotein</keyword>
<evidence type="ECO:0000256" key="4">
    <source>
        <dbReference type="ARBA" id="ARBA00011529"/>
    </source>
</evidence>
<comment type="similarity">
    <text evidence="3 10">Belongs to the PstS family.</text>
</comment>
<keyword evidence="5 10" id="KW-0813">Transport</keyword>
<evidence type="ECO:0000259" key="12">
    <source>
        <dbReference type="Pfam" id="PF12849"/>
    </source>
</evidence>
<keyword evidence="10" id="KW-1003">Cell membrane</keyword>
<gene>
    <name evidence="13" type="ORF">IAB67_04660</name>
</gene>
<evidence type="ECO:0000313" key="14">
    <source>
        <dbReference type="Proteomes" id="UP000824073"/>
    </source>
</evidence>
<dbReference type="PANTHER" id="PTHR30570:SF1">
    <property type="entry name" value="PHOSPHATE-BINDING PROTEIN PSTS"/>
    <property type="match status" value="1"/>
</dbReference>
<dbReference type="Proteomes" id="UP000824073">
    <property type="component" value="Unassembled WGS sequence"/>
</dbReference>
<feature type="signal peptide" evidence="10">
    <location>
        <begin position="1"/>
        <end position="20"/>
    </location>
</feature>
<dbReference type="EMBL" id="DVMR01000038">
    <property type="protein sequence ID" value="HIU43572.1"/>
    <property type="molecule type" value="Genomic_DNA"/>
</dbReference>
<dbReference type="CDD" id="cd13653">
    <property type="entry name" value="PBP2_phosphate_like_1"/>
    <property type="match status" value="1"/>
</dbReference>
<reference evidence="13" key="2">
    <citation type="journal article" date="2021" name="PeerJ">
        <title>Extensive microbial diversity within the chicken gut microbiome revealed by metagenomics and culture.</title>
        <authorList>
            <person name="Gilroy R."/>
            <person name="Ravi A."/>
            <person name="Getino M."/>
            <person name="Pursley I."/>
            <person name="Horton D.L."/>
            <person name="Alikhan N.F."/>
            <person name="Baker D."/>
            <person name="Gharbi K."/>
            <person name="Hall N."/>
            <person name="Watson M."/>
            <person name="Adriaenssens E.M."/>
            <person name="Foster-Nyarko E."/>
            <person name="Jarju S."/>
            <person name="Secka A."/>
            <person name="Antonio M."/>
            <person name="Oren A."/>
            <person name="Chaudhuri R.R."/>
            <person name="La Ragione R."/>
            <person name="Hildebrand F."/>
            <person name="Pallen M.J."/>
        </authorList>
    </citation>
    <scope>NUCLEOTIDE SEQUENCE</scope>
    <source>
        <strain evidence="13">CHK191-8634</strain>
    </source>
</reference>
<reference evidence="13" key="1">
    <citation type="submission" date="2020-10" db="EMBL/GenBank/DDBJ databases">
        <authorList>
            <person name="Gilroy R."/>
        </authorList>
    </citation>
    <scope>NUCLEOTIDE SEQUENCE</scope>
    <source>
        <strain evidence="13">CHK191-8634</strain>
    </source>
</reference>
<feature type="compositionally biased region" description="Polar residues" evidence="11">
    <location>
        <begin position="65"/>
        <end position="79"/>
    </location>
</feature>
<proteinExistence type="inferred from homology"/>
<dbReference type="InterPro" id="IPR024370">
    <property type="entry name" value="PBP_domain"/>
</dbReference>
<keyword evidence="8 10" id="KW-0564">Palmitate</keyword>
<evidence type="ECO:0000313" key="13">
    <source>
        <dbReference type="EMBL" id="HIU43572.1"/>
    </source>
</evidence>
<keyword evidence="10" id="KW-0472">Membrane</keyword>
<comment type="function">
    <text evidence="1">Part of the ABC transporter complex PstSACB involved in phosphate import.</text>
</comment>
<dbReference type="AlphaFoldDB" id="A0A9D1LLM2"/>
<evidence type="ECO:0000256" key="9">
    <source>
        <dbReference type="ARBA" id="ARBA00023288"/>
    </source>
</evidence>
<dbReference type="InterPro" id="IPR050811">
    <property type="entry name" value="Phosphate_ABC_transporter"/>
</dbReference>
<feature type="compositionally biased region" description="Low complexity" evidence="11">
    <location>
        <begin position="27"/>
        <end position="62"/>
    </location>
</feature>
<evidence type="ECO:0000256" key="8">
    <source>
        <dbReference type="ARBA" id="ARBA00023139"/>
    </source>
</evidence>
<dbReference type="PROSITE" id="PS51257">
    <property type="entry name" value="PROKAR_LIPOPROTEIN"/>
    <property type="match status" value="1"/>
</dbReference>
<evidence type="ECO:0000256" key="7">
    <source>
        <dbReference type="ARBA" id="ARBA00022729"/>
    </source>
</evidence>
<evidence type="ECO:0000256" key="10">
    <source>
        <dbReference type="RuleBase" id="RU367119"/>
    </source>
</evidence>
<evidence type="ECO:0000256" key="6">
    <source>
        <dbReference type="ARBA" id="ARBA00022592"/>
    </source>
</evidence>
<dbReference type="NCBIfam" id="TIGR02136">
    <property type="entry name" value="ptsS_2"/>
    <property type="match status" value="1"/>
</dbReference>
<feature type="chain" id="PRO_5039762301" description="Phosphate-binding protein" evidence="10">
    <location>
        <begin position="21"/>
        <end position="313"/>
    </location>
</feature>
<name>A0A9D1LLM2_9CLOT</name>
<dbReference type="GO" id="GO:0006817">
    <property type="term" value="P:phosphate ion transport"/>
    <property type="evidence" value="ECO:0007669"/>
    <property type="project" value="UniProtKB-UniRule"/>
</dbReference>
<accession>A0A9D1LLM2</accession>
<comment type="subcellular location">
    <subcellularLocation>
        <location evidence="2 10">Cell membrane</location>
        <topology evidence="2 10">Lipid-anchor</topology>
    </subcellularLocation>
</comment>
<evidence type="ECO:0000256" key="2">
    <source>
        <dbReference type="ARBA" id="ARBA00004193"/>
    </source>
</evidence>
<feature type="domain" description="PBP" evidence="12">
    <location>
        <begin position="65"/>
        <end position="298"/>
    </location>
</feature>
<protein>
    <recommendedName>
        <fullName evidence="10">Phosphate-binding protein</fullName>
    </recommendedName>
</protein>
<dbReference type="PANTHER" id="PTHR30570">
    <property type="entry name" value="PERIPLASMIC PHOSPHATE BINDING COMPONENT OF PHOSPHATE ABC TRANSPORTER"/>
    <property type="match status" value="1"/>
</dbReference>
<dbReference type="Pfam" id="PF12849">
    <property type="entry name" value="PBP_like_2"/>
    <property type="match status" value="1"/>
</dbReference>
<organism evidence="13 14">
    <name type="scientific">Candidatus Ventrousia excrementavium</name>
    <dbReference type="NCBI Taxonomy" id="2840961"/>
    <lineage>
        <taxon>Bacteria</taxon>
        <taxon>Bacillati</taxon>
        <taxon>Bacillota</taxon>
        <taxon>Clostridia</taxon>
        <taxon>Eubacteriales</taxon>
        <taxon>Clostridiaceae</taxon>
        <taxon>Clostridiaceae incertae sedis</taxon>
        <taxon>Candidatus Ventrousia</taxon>
    </lineage>
</organism>
<dbReference type="Gene3D" id="3.40.190.10">
    <property type="entry name" value="Periplasmic binding protein-like II"/>
    <property type="match status" value="2"/>
</dbReference>
<evidence type="ECO:0000256" key="5">
    <source>
        <dbReference type="ARBA" id="ARBA00022448"/>
    </source>
</evidence>
<evidence type="ECO:0000256" key="1">
    <source>
        <dbReference type="ARBA" id="ARBA00002841"/>
    </source>
</evidence>
<evidence type="ECO:0000256" key="11">
    <source>
        <dbReference type="SAM" id="MobiDB-lite"/>
    </source>
</evidence>
<comment type="caution">
    <text evidence="13">The sequence shown here is derived from an EMBL/GenBank/DDBJ whole genome shotgun (WGS) entry which is preliminary data.</text>
</comment>